<protein>
    <submittedName>
        <fullName evidence="1">Uncharacterized protein</fullName>
    </submittedName>
</protein>
<proteinExistence type="predicted"/>
<evidence type="ECO:0000313" key="1">
    <source>
        <dbReference type="EMBL" id="QJB03296.1"/>
    </source>
</evidence>
<name>A0A6M3MDA3_9ZZZZ</name>
<sequence>MLRYKLYENKEAKVKVTSEKLSDRVTNVTRSILERSLNNPMFILTMAAHDIYPEDIELRVKHILKYLDKTKLFEDKKEDK</sequence>
<reference evidence="1" key="1">
    <citation type="submission" date="2020-03" db="EMBL/GenBank/DDBJ databases">
        <title>The deep terrestrial virosphere.</title>
        <authorList>
            <person name="Holmfeldt K."/>
            <person name="Nilsson E."/>
            <person name="Simone D."/>
            <person name="Lopez-Fernandez M."/>
            <person name="Wu X."/>
            <person name="de Brujin I."/>
            <person name="Lundin D."/>
            <person name="Andersson A."/>
            <person name="Bertilsson S."/>
            <person name="Dopson M."/>
        </authorList>
    </citation>
    <scope>NUCLEOTIDE SEQUENCE</scope>
    <source>
        <strain evidence="1">MM171B00812</strain>
    </source>
</reference>
<gene>
    <name evidence="1" type="ORF">MM171B00812_0019</name>
</gene>
<organism evidence="1">
    <name type="scientific">viral metagenome</name>
    <dbReference type="NCBI Taxonomy" id="1070528"/>
    <lineage>
        <taxon>unclassified sequences</taxon>
        <taxon>metagenomes</taxon>
        <taxon>organismal metagenomes</taxon>
    </lineage>
</organism>
<dbReference type="EMBL" id="MT143837">
    <property type="protein sequence ID" value="QJB03296.1"/>
    <property type="molecule type" value="Genomic_DNA"/>
</dbReference>
<dbReference type="AlphaFoldDB" id="A0A6M3MDA3"/>
<accession>A0A6M3MDA3</accession>